<dbReference type="EMBL" id="JAPWTK010000001">
    <property type="protein sequence ID" value="KAJ8963331.1"/>
    <property type="molecule type" value="Genomic_DNA"/>
</dbReference>
<feature type="non-terminal residue" evidence="1">
    <location>
        <position position="116"/>
    </location>
</feature>
<comment type="caution">
    <text evidence="1">The sequence shown here is derived from an EMBL/GenBank/DDBJ whole genome shotgun (WGS) entry which is preliminary data.</text>
</comment>
<evidence type="ECO:0000313" key="2">
    <source>
        <dbReference type="Proteomes" id="UP001162162"/>
    </source>
</evidence>
<reference evidence="1" key="1">
    <citation type="journal article" date="2023" name="Insect Mol. Biol.">
        <title>Genome sequencing provides insights into the evolution of gene families encoding plant cell wall-degrading enzymes in longhorned beetles.</title>
        <authorList>
            <person name="Shin N.R."/>
            <person name="Okamura Y."/>
            <person name="Kirsch R."/>
            <person name="Pauchet Y."/>
        </authorList>
    </citation>
    <scope>NUCLEOTIDE SEQUENCE</scope>
    <source>
        <strain evidence="1">AMC_N1</strain>
    </source>
</reference>
<dbReference type="Proteomes" id="UP001162162">
    <property type="component" value="Unassembled WGS sequence"/>
</dbReference>
<keyword evidence="2" id="KW-1185">Reference proteome</keyword>
<evidence type="ECO:0000313" key="1">
    <source>
        <dbReference type="EMBL" id="KAJ8963331.1"/>
    </source>
</evidence>
<dbReference type="AlphaFoldDB" id="A0AAV8ZFZ0"/>
<accession>A0AAV8ZFZ0</accession>
<protein>
    <submittedName>
        <fullName evidence="1">Uncharacterized protein</fullName>
    </submittedName>
</protein>
<proteinExistence type="predicted"/>
<sequence length="116" mass="13503">MGDAEKVARPMKYPYTFTAKIAQFPWRHYFTNQWIWKYYAISLVVCLPVFNSISKLANSPENVAKWAEIRPQGSCRTPLTKQKCIVSKNRGCMCHLSRKNVLLLLSKRIINIKLKL</sequence>
<name>A0AAV8ZFZ0_9CUCU</name>
<organism evidence="1 2">
    <name type="scientific">Aromia moschata</name>
    <dbReference type="NCBI Taxonomy" id="1265417"/>
    <lineage>
        <taxon>Eukaryota</taxon>
        <taxon>Metazoa</taxon>
        <taxon>Ecdysozoa</taxon>
        <taxon>Arthropoda</taxon>
        <taxon>Hexapoda</taxon>
        <taxon>Insecta</taxon>
        <taxon>Pterygota</taxon>
        <taxon>Neoptera</taxon>
        <taxon>Endopterygota</taxon>
        <taxon>Coleoptera</taxon>
        <taxon>Polyphaga</taxon>
        <taxon>Cucujiformia</taxon>
        <taxon>Chrysomeloidea</taxon>
        <taxon>Cerambycidae</taxon>
        <taxon>Cerambycinae</taxon>
        <taxon>Callichromatini</taxon>
        <taxon>Aromia</taxon>
    </lineage>
</organism>
<gene>
    <name evidence="1" type="ORF">NQ318_018802</name>
</gene>